<evidence type="ECO:0000313" key="3">
    <source>
        <dbReference type="Proteomes" id="UP000479710"/>
    </source>
</evidence>
<name>A0A6G1BJ49_9ORYZ</name>
<comment type="caution">
    <text evidence="2">The sequence shown here is derived from an EMBL/GenBank/DDBJ whole genome shotgun (WGS) entry which is preliminary data.</text>
</comment>
<keyword evidence="3" id="KW-1185">Reference proteome</keyword>
<accession>A0A6G1BJ49</accession>
<organism evidence="2 3">
    <name type="scientific">Oryza meyeriana var. granulata</name>
    <dbReference type="NCBI Taxonomy" id="110450"/>
    <lineage>
        <taxon>Eukaryota</taxon>
        <taxon>Viridiplantae</taxon>
        <taxon>Streptophyta</taxon>
        <taxon>Embryophyta</taxon>
        <taxon>Tracheophyta</taxon>
        <taxon>Spermatophyta</taxon>
        <taxon>Magnoliopsida</taxon>
        <taxon>Liliopsida</taxon>
        <taxon>Poales</taxon>
        <taxon>Poaceae</taxon>
        <taxon>BOP clade</taxon>
        <taxon>Oryzoideae</taxon>
        <taxon>Oryzeae</taxon>
        <taxon>Oryzinae</taxon>
        <taxon>Oryza</taxon>
        <taxon>Oryza meyeriana</taxon>
    </lineage>
</organism>
<dbReference type="EMBL" id="SPHZ02000012">
    <property type="protein sequence ID" value="KAF0887811.1"/>
    <property type="molecule type" value="Genomic_DNA"/>
</dbReference>
<evidence type="ECO:0000313" key="2">
    <source>
        <dbReference type="EMBL" id="KAF0887811.1"/>
    </source>
</evidence>
<evidence type="ECO:0000256" key="1">
    <source>
        <dbReference type="SAM" id="MobiDB-lite"/>
    </source>
</evidence>
<reference evidence="2 3" key="1">
    <citation type="submission" date="2019-11" db="EMBL/GenBank/DDBJ databases">
        <title>Whole genome sequence of Oryza granulata.</title>
        <authorList>
            <person name="Li W."/>
        </authorList>
    </citation>
    <scope>NUCLEOTIDE SEQUENCE [LARGE SCALE GENOMIC DNA]</scope>
    <source>
        <strain evidence="3">cv. Menghai</strain>
        <tissue evidence="2">Leaf</tissue>
    </source>
</reference>
<dbReference type="AlphaFoldDB" id="A0A6G1BJ49"/>
<protein>
    <submittedName>
        <fullName evidence="2">Uncharacterized protein</fullName>
    </submittedName>
</protein>
<feature type="region of interest" description="Disordered" evidence="1">
    <location>
        <begin position="98"/>
        <end position="125"/>
    </location>
</feature>
<gene>
    <name evidence="2" type="ORF">E2562_004033</name>
</gene>
<proteinExistence type="predicted"/>
<dbReference type="Proteomes" id="UP000479710">
    <property type="component" value="Unassembled WGS sequence"/>
</dbReference>
<sequence length="125" mass="14219">MAEQATAANGACIVRDTGRRQERGRSLGMRHGARLVWTMAAQIEQAWTVAVVAEDGKKIRYDERHTLPYIESSVPGWQHRSRKVWLITVQLVSGCADQGSQWQRQDPDIGVPPSDVWRQRQRPTK</sequence>